<organism evidence="2 3">
    <name type="scientific">Amantichitinum ursilacus</name>
    <dbReference type="NCBI Taxonomy" id="857265"/>
    <lineage>
        <taxon>Bacteria</taxon>
        <taxon>Pseudomonadati</taxon>
        <taxon>Pseudomonadota</taxon>
        <taxon>Betaproteobacteria</taxon>
        <taxon>Neisseriales</taxon>
        <taxon>Chitinibacteraceae</taxon>
        <taxon>Amantichitinum</taxon>
    </lineage>
</organism>
<dbReference type="STRING" id="857265.WG78_18165"/>
<gene>
    <name evidence="2" type="ORF">WG78_18165</name>
</gene>
<sequence length="108" mass="12171">MQPEVPIDDDLQTRRLMPEHDAELTPDDWQTLSNITLQQKLAHAMIQIFVRLNSAVMALVVVVWLAEIFIGPRIITEHVLLALIAGTVAQAGMVFATMARRLFPLDLR</sequence>
<evidence type="ECO:0000256" key="1">
    <source>
        <dbReference type="SAM" id="Phobius"/>
    </source>
</evidence>
<keyword evidence="1" id="KW-1133">Transmembrane helix</keyword>
<feature type="transmembrane region" description="Helical" evidence="1">
    <location>
        <begin position="48"/>
        <end position="66"/>
    </location>
</feature>
<proteinExistence type="predicted"/>
<keyword evidence="1" id="KW-0812">Transmembrane</keyword>
<feature type="transmembrane region" description="Helical" evidence="1">
    <location>
        <begin position="78"/>
        <end position="99"/>
    </location>
</feature>
<evidence type="ECO:0000313" key="3">
    <source>
        <dbReference type="Proteomes" id="UP000037939"/>
    </source>
</evidence>
<comment type="caution">
    <text evidence="2">The sequence shown here is derived from an EMBL/GenBank/DDBJ whole genome shotgun (WGS) entry which is preliminary data.</text>
</comment>
<keyword evidence="3" id="KW-1185">Reference proteome</keyword>
<accession>A0A0N0GLR5</accession>
<evidence type="ECO:0008006" key="4">
    <source>
        <dbReference type="Google" id="ProtNLM"/>
    </source>
</evidence>
<keyword evidence="1" id="KW-0472">Membrane</keyword>
<reference evidence="2 3" key="1">
    <citation type="submission" date="2015-07" db="EMBL/GenBank/DDBJ databases">
        <title>Draft genome sequence of the Amantichitinum ursilacus IGB-41, a new chitin-degrading bacterium.</title>
        <authorList>
            <person name="Kirstahler P."/>
            <person name="Guenther M."/>
            <person name="Grumaz C."/>
            <person name="Rupp S."/>
            <person name="Zibek S."/>
            <person name="Sohn K."/>
        </authorList>
    </citation>
    <scope>NUCLEOTIDE SEQUENCE [LARGE SCALE GENOMIC DNA]</scope>
    <source>
        <strain evidence="2 3">IGB-41</strain>
    </source>
</reference>
<evidence type="ECO:0000313" key="2">
    <source>
        <dbReference type="EMBL" id="KPC50156.1"/>
    </source>
</evidence>
<name>A0A0N0GLR5_9NEIS</name>
<dbReference type="Proteomes" id="UP000037939">
    <property type="component" value="Unassembled WGS sequence"/>
</dbReference>
<dbReference type="EMBL" id="LAQT01000031">
    <property type="protein sequence ID" value="KPC50156.1"/>
    <property type="molecule type" value="Genomic_DNA"/>
</dbReference>
<protein>
    <recommendedName>
        <fullName evidence="4">Cation-transporting P-type ATPase N-terminal domain-containing protein</fullName>
    </recommendedName>
</protein>
<dbReference type="AlphaFoldDB" id="A0A0N0GLR5"/>
<dbReference type="RefSeq" id="WP_053939225.1">
    <property type="nucleotide sequence ID" value="NZ_LAQT01000031.1"/>
</dbReference>